<dbReference type="STRING" id="670483.S7RQR1"/>
<dbReference type="SUPFAM" id="SSF50978">
    <property type="entry name" value="WD40 repeat-like"/>
    <property type="match status" value="1"/>
</dbReference>
<dbReference type="PANTHER" id="PTHR22847:SF637">
    <property type="entry name" value="WD REPEAT DOMAIN 5B"/>
    <property type="match status" value="1"/>
</dbReference>
<dbReference type="FunFam" id="1.20.960.30:FF:000002">
    <property type="entry name" value="Platelet-activating factor acetylhydrolase ib"/>
    <property type="match status" value="1"/>
</dbReference>
<dbReference type="RefSeq" id="XP_007866399.1">
    <property type="nucleotide sequence ID" value="XM_007868208.1"/>
</dbReference>
<feature type="repeat" description="WD" evidence="12">
    <location>
        <begin position="192"/>
        <end position="233"/>
    </location>
</feature>
<dbReference type="OrthoDB" id="10264588at2759"/>
<dbReference type="Pfam" id="PF00400">
    <property type="entry name" value="WD40"/>
    <property type="match status" value="7"/>
</dbReference>
<dbReference type="PANTHER" id="PTHR22847">
    <property type="entry name" value="WD40 REPEAT PROTEIN"/>
    <property type="match status" value="1"/>
</dbReference>
<dbReference type="GO" id="GO:1990234">
    <property type="term" value="C:transferase complex"/>
    <property type="evidence" value="ECO:0007669"/>
    <property type="project" value="UniProtKB-ARBA"/>
</dbReference>
<dbReference type="FunFam" id="2.130.10.10:FF:000342">
    <property type="entry name" value="Nuclear distribution protein PAC1"/>
    <property type="match status" value="1"/>
</dbReference>
<evidence type="ECO:0000256" key="5">
    <source>
        <dbReference type="ARBA" id="ARBA00022701"/>
    </source>
</evidence>
<reference evidence="14 15" key="1">
    <citation type="journal article" date="2012" name="Science">
        <title>The Paleozoic origin of enzymatic lignin decomposition reconstructed from 31 fungal genomes.</title>
        <authorList>
            <person name="Floudas D."/>
            <person name="Binder M."/>
            <person name="Riley R."/>
            <person name="Barry K."/>
            <person name="Blanchette R.A."/>
            <person name="Henrissat B."/>
            <person name="Martinez A.T."/>
            <person name="Otillar R."/>
            <person name="Spatafora J.W."/>
            <person name="Yadav J.S."/>
            <person name="Aerts A."/>
            <person name="Benoit I."/>
            <person name="Boyd A."/>
            <person name="Carlson A."/>
            <person name="Copeland A."/>
            <person name="Coutinho P.M."/>
            <person name="de Vries R.P."/>
            <person name="Ferreira P."/>
            <person name="Findley K."/>
            <person name="Foster B."/>
            <person name="Gaskell J."/>
            <person name="Glotzer D."/>
            <person name="Gorecki P."/>
            <person name="Heitman J."/>
            <person name="Hesse C."/>
            <person name="Hori C."/>
            <person name="Igarashi K."/>
            <person name="Jurgens J.A."/>
            <person name="Kallen N."/>
            <person name="Kersten P."/>
            <person name="Kohler A."/>
            <person name="Kuees U."/>
            <person name="Kumar T.K.A."/>
            <person name="Kuo A."/>
            <person name="LaButti K."/>
            <person name="Larrondo L.F."/>
            <person name="Lindquist E."/>
            <person name="Ling A."/>
            <person name="Lombard V."/>
            <person name="Lucas S."/>
            <person name="Lundell T."/>
            <person name="Martin R."/>
            <person name="McLaughlin D.J."/>
            <person name="Morgenstern I."/>
            <person name="Morin E."/>
            <person name="Murat C."/>
            <person name="Nagy L.G."/>
            <person name="Nolan M."/>
            <person name="Ohm R.A."/>
            <person name="Patyshakuliyeva A."/>
            <person name="Rokas A."/>
            <person name="Ruiz-Duenas F.J."/>
            <person name="Sabat G."/>
            <person name="Salamov A."/>
            <person name="Samejima M."/>
            <person name="Schmutz J."/>
            <person name="Slot J.C."/>
            <person name="St John F."/>
            <person name="Stenlid J."/>
            <person name="Sun H."/>
            <person name="Sun S."/>
            <person name="Syed K."/>
            <person name="Tsang A."/>
            <person name="Wiebenga A."/>
            <person name="Young D."/>
            <person name="Pisabarro A."/>
            <person name="Eastwood D.C."/>
            <person name="Martin F."/>
            <person name="Cullen D."/>
            <person name="Grigoriev I.V."/>
            <person name="Hibbett D.S."/>
        </authorList>
    </citation>
    <scope>NUCLEOTIDE SEQUENCE [LARGE SCALE GENOMIC DNA]</scope>
    <source>
        <strain evidence="14 15">ATCC 11539</strain>
    </source>
</reference>
<dbReference type="Gene3D" id="2.130.10.10">
    <property type="entry name" value="YVTN repeat-like/Quinoprotein amine dehydrogenase"/>
    <property type="match status" value="1"/>
</dbReference>
<dbReference type="PROSITE" id="PS00678">
    <property type="entry name" value="WD_REPEATS_1"/>
    <property type="match status" value="3"/>
</dbReference>
<evidence type="ECO:0000313" key="15">
    <source>
        <dbReference type="Proteomes" id="UP000030669"/>
    </source>
</evidence>
<feature type="repeat" description="WD" evidence="12">
    <location>
        <begin position="104"/>
        <end position="145"/>
    </location>
</feature>
<keyword evidence="15" id="KW-1185">Reference proteome</keyword>
<dbReference type="InterPro" id="IPR056795">
    <property type="entry name" value="PAC1-like_LisH-like_dom"/>
</dbReference>
<gene>
    <name evidence="11" type="primary">PAC1</name>
    <name evidence="11" type="synonym">LIS1</name>
    <name evidence="14" type="ORF">GLOTRDRAFT_129534</name>
</gene>
<evidence type="ECO:0000256" key="6">
    <source>
        <dbReference type="ARBA" id="ARBA00022737"/>
    </source>
</evidence>
<evidence type="ECO:0000259" key="13">
    <source>
        <dbReference type="Pfam" id="PF24951"/>
    </source>
</evidence>
<dbReference type="SMART" id="SM00667">
    <property type="entry name" value="LisH"/>
    <property type="match status" value="1"/>
</dbReference>
<feature type="coiled-coil region" evidence="11">
    <location>
        <begin position="59"/>
        <end position="86"/>
    </location>
</feature>
<dbReference type="GO" id="GO:0023052">
    <property type="term" value="P:signaling"/>
    <property type="evidence" value="ECO:0007669"/>
    <property type="project" value="UniProtKB-ARBA"/>
</dbReference>
<keyword evidence="2 11" id="KW-0963">Cytoplasm</keyword>
<evidence type="ECO:0000256" key="7">
    <source>
        <dbReference type="ARBA" id="ARBA00022776"/>
    </source>
</evidence>
<dbReference type="GO" id="GO:0005737">
    <property type="term" value="C:cytoplasm"/>
    <property type="evidence" value="ECO:0007669"/>
    <property type="project" value="UniProtKB-UniRule"/>
</dbReference>
<dbReference type="OMA" id="WHVATKE"/>
<keyword evidence="7 11" id="KW-0498">Mitosis</keyword>
<evidence type="ECO:0000256" key="1">
    <source>
        <dbReference type="ARBA" id="ARBA00022448"/>
    </source>
</evidence>
<comment type="subcellular location">
    <subcellularLocation>
        <location evidence="11">Cytoplasm</location>
        <location evidence="11">Cytoskeleton</location>
    </subcellularLocation>
    <subcellularLocation>
        <location evidence="11">Cytoplasm</location>
        <location evidence="11">Cytoskeleton</location>
        <location evidence="11">Spindle pole</location>
    </subcellularLocation>
    <text evidence="11">Localizes to the plus ends of microtubules at the hyphal tip and the mitotic spindle poles.</text>
</comment>
<dbReference type="HAMAP" id="MF_03141">
    <property type="entry name" value="lis1"/>
    <property type="match status" value="1"/>
</dbReference>
<keyword evidence="5 11" id="KW-0493">Microtubule</keyword>
<feature type="repeat" description="WD" evidence="12">
    <location>
        <begin position="337"/>
        <end position="378"/>
    </location>
</feature>
<dbReference type="GO" id="GO:0070840">
    <property type="term" value="F:dynein complex binding"/>
    <property type="evidence" value="ECO:0007669"/>
    <property type="project" value="UniProtKB-UniRule"/>
</dbReference>
<keyword evidence="9 11" id="KW-0206">Cytoskeleton</keyword>
<dbReference type="GO" id="GO:0005875">
    <property type="term" value="C:microtubule associated complex"/>
    <property type="evidence" value="ECO:0007669"/>
    <property type="project" value="UniProtKB-UniRule"/>
</dbReference>
<keyword evidence="6" id="KW-0677">Repeat</keyword>
<protein>
    <recommendedName>
        <fullName evidence="11">Nuclear distribution protein PAC1</fullName>
    </recommendedName>
    <alternativeName>
        <fullName evidence="11">Lissencephaly-1 homolog</fullName>
        <shortName evidence="11">LIS-1</shortName>
    </alternativeName>
    <alternativeName>
        <fullName evidence="11">nudF homolog</fullName>
    </alternativeName>
</protein>
<evidence type="ECO:0000256" key="4">
    <source>
        <dbReference type="ARBA" id="ARBA00022618"/>
    </source>
</evidence>
<feature type="domain" description="PAC1-like LisH-like dimerisation" evidence="13">
    <location>
        <begin position="6"/>
        <end position="40"/>
    </location>
</feature>
<dbReference type="InterPro" id="IPR019775">
    <property type="entry name" value="WD40_repeat_CS"/>
</dbReference>
<dbReference type="GeneID" id="19301958"/>
<dbReference type="eggNOG" id="KOG0295">
    <property type="taxonomic scope" value="Eukaryota"/>
</dbReference>
<dbReference type="InterPro" id="IPR020472">
    <property type="entry name" value="WD40_PAC1"/>
</dbReference>
<name>S7RQR1_GLOTA</name>
<dbReference type="SUPFAM" id="SSF109925">
    <property type="entry name" value="Lissencephaly-1 protein (Lis-1, PAF-AH alpha) N-terminal domain"/>
    <property type="match status" value="1"/>
</dbReference>
<dbReference type="PRINTS" id="PR00320">
    <property type="entry name" value="GPROTEINBRPT"/>
</dbReference>
<evidence type="ECO:0000256" key="8">
    <source>
        <dbReference type="ARBA" id="ARBA00023054"/>
    </source>
</evidence>
<accession>S7RQR1</accession>
<feature type="repeat" description="WD" evidence="12">
    <location>
        <begin position="234"/>
        <end position="275"/>
    </location>
</feature>
<dbReference type="GO" id="GO:0051012">
    <property type="term" value="P:microtubule sliding"/>
    <property type="evidence" value="ECO:0007669"/>
    <property type="project" value="UniProtKB-UniRule"/>
</dbReference>
<dbReference type="Gene3D" id="1.20.960.30">
    <property type="match status" value="1"/>
</dbReference>
<comment type="domain">
    <text evidence="11">Dimerization mediated by the LisH domain may be required to activate dynein.</text>
</comment>
<comment type="similarity">
    <text evidence="11">Belongs to the WD repeat LIS1/nudF family.</text>
</comment>
<dbReference type="GO" id="GO:0000132">
    <property type="term" value="P:establishment of mitotic spindle orientation"/>
    <property type="evidence" value="ECO:0007669"/>
    <property type="project" value="UniProtKB-UniRule"/>
</dbReference>
<dbReference type="GO" id="GO:0007154">
    <property type="term" value="P:cell communication"/>
    <property type="evidence" value="ECO:0007669"/>
    <property type="project" value="UniProtKB-ARBA"/>
</dbReference>
<dbReference type="InterPro" id="IPR036322">
    <property type="entry name" value="WD40_repeat_dom_sf"/>
</dbReference>
<dbReference type="GO" id="GO:0005874">
    <property type="term" value="C:microtubule"/>
    <property type="evidence" value="ECO:0007669"/>
    <property type="project" value="UniProtKB-KW"/>
</dbReference>
<dbReference type="InterPro" id="IPR001680">
    <property type="entry name" value="WD40_rpt"/>
</dbReference>
<dbReference type="InterPro" id="IPR017252">
    <property type="entry name" value="Dynein_regulator_LIS1"/>
</dbReference>
<dbReference type="Pfam" id="PF24951">
    <property type="entry name" value="LisH_PAC1"/>
    <property type="match status" value="1"/>
</dbReference>
<dbReference type="AlphaFoldDB" id="S7RQR1"/>
<evidence type="ECO:0000256" key="3">
    <source>
        <dbReference type="ARBA" id="ARBA00022574"/>
    </source>
</evidence>
<evidence type="ECO:0000313" key="14">
    <source>
        <dbReference type="EMBL" id="EPQ55249.1"/>
    </source>
</evidence>
<evidence type="ECO:0000256" key="11">
    <source>
        <dbReference type="HAMAP-Rule" id="MF_03141"/>
    </source>
</evidence>
<evidence type="ECO:0000256" key="9">
    <source>
        <dbReference type="ARBA" id="ARBA00023212"/>
    </source>
</evidence>
<dbReference type="InterPro" id="IPR037190">
    <property type="entry name" value="LIS1_N"/>
</dbReference>
<dbReference type="InterPro" id="IPR015943">
    <property type="entry name" value="WD40/YVTN_repeat-like_dom_sf"/>
</dbReference>
<dbReference type="PROSITE" id="PS50294">
    <property type="entry name" value="WD_REPEATS_REGION"/>
    <property type="match status" value="5"/>
</dbReference>
<evidence type="ECO:0000256" key="12">
    <source>
        <dbReference type="PROSITE-ProRule" id="PRU00221"/>
    </source>
</evidence>
<dbReference type="Proteomes" id="UP000030669">
    <property type="component" value="Unassembled WGS sequence"/>
</dbReference>
<dbReference type="InterPro" id="IPR006594">
    <property type="entry name" value="LisH"/>
</dbReference>
<keyword evidence="10 11" id="KW-0131">Cell cycle</keyword>
<dbReference type="KEGG" id="gtr:GLOTRDRAFT_129534"/>
<proteinExistence type="inferred from homology"/>
<feature type="repeat" description="WD" evidence="12">
    <location>
        <begin position="311"/>
        <end position="336"/>
    </location>
</feature>
<dbReference type="GO" id="GO:0000922">
    <property type="term" value="C:spindle pole"/>
    <property type="evidence" value="ECO:0007669"/>
    <property type="project" value="UniProtKB-SubCell"/>
</dbReference>
<dbReference type="SMART" id="SM00320">
    <property type="entry name" value="WD40"/>
    <property type="match status" value="7"/>
</dbReference>
<keyword evidence="3 12" id="KW-0853">WD repeat</keyword>
<dbReference type="PROSITE" id="PS50896">
    <property type="entry name" value="LISH"/>
    <property type="match status" value="1"/>
</dbReference>
<keyword evidence="8 11" id="KW-0175">Coiled coil</keyword>
<dbReference type="GO" id="GO:0005634">
    <property type="term" value="C:nucleus"/>
    <property type="evidence" value="ECO:0007669"/>
    <property type="project" value="TreeGrafter"/>
</dbReference>
<dbReference type="EMBL" id="KB469302">
    <property type="protein sequence ID" value="EPQ55249.1"/>
    <property type="molecule type" value="Genomic_DNA"/>
</dbReference>
<comment type="function">
    <text evidence="11">Positively regulates the activity of the minus-end directed microtubule motor protein dynein. May enhance dynein-mediated microtubule sliding by targeting dynein to the microtubule plus end. Required for nuclear migration during vegetative growth as well as development. Required for retrograde early endosome (EE) transport from the hyphal tip. Required for localization of dynein to the mitotic spindle poles. Recruits additional proteins to the dynein complex at SPBs.</text>
</comment>
<sequence>MSLLSDRHKDELNKSIMEYLHSQNHMQALAAFKDETGLEYSPDPKSKYAGLLEKKWMSVIRLQKKIMDLENRNSALQEELNSAPARRVTSQSDWLPRAPARYTLTGHRSPITRVAFHPRFSLLASASEDATVKIWDWETGTFERTLKGHTREVWGVDFDSKGNLLASCSSDLTIRVWDTQEWDIPGYSGKTLRGHEHTVSTIRFVPGDDFLVSASRDKTIRVWEVATAFCVRTIVGHDSWVRMVIPSSDGQFYGSCSNDNTARIWDAKSGAMKTELRGHEHNVEVVAFAPIAAYADLGTLAGLTSVPKGPGAYIATGSRDKTIRLWDTANGRELKALAGHNDWIRGLEFHPSGKFLLSASDDKTVRVWELSTGRCMKTIEAHSHFVTCIAWGPRVQQQSDGAAASGATDEDAKRVNVVATGSVDQTHLAERNAAGPNTSISHADIILPLCRGKALTSEGKMDTSGRVVLLGDVTTQIRQGTAFGRHREYHDQYLQGPQLEHGIQHFVENQLLAQVLAGHCQFSRRRCERPRRKCRPMGNSDHVLKVVAGDKIEGVERATGKACGIYSAGKRPLVSTSLRLAAATCGRHARGCESI</sequence>
<comment type="subunit">
    <text evidence="11">Self-associates. Interacts with NDL1 and dynein.</text>
</comment>
<dbReference type="GO" id="GO:0051301">
    <property type="term" value="P:cell division"/>
    <property type="evidence" value="ECO:0007669"/>
    <property type="project" value="UniProtKB-KW"/>
</dbReference>
<feature type="repeat" description="WD" evidence="12">
    <location>
        <begin position="146"/>
        <end position="178"/>
    </location>
</feature>
<dbReference type="CDD" id="cd00200">
    <property type="entry name" value="WD40"/>
    <property type="match status" value="1"/>
</dbReference>
<evidence type="ECO:0000256" key="2">
    <source>
        <dbReference type="ARBA" id="ARBA00022490"/>
    </source>
</evidence>
<dbReference type="HOGENOM" id="CLU_000288_57_15_1"/>
<dbReference type="PROSITE" id="PS50082">
    <property type="entry name" value="WD_REPEATS_2"/>
    <property type="match status" value="6"/>
</dbReference>
<evidence type="ECO:0000256" key="10">
    <source>
        <dbReference type="ARBA" id="ARBA00023306"/>
    </source>
</evidence>
<keyword evidence="4 11" id="KW-0132">Cell division</keyword>
<organism evidence="14 15">
    <name type="scientific">Gloeophyllum trabeum (strain ATCC 11539 / FP-39264 / Madison 617)</name>
    <name type="common">Brown rot fungus</name>
    <dbReference type="NCBI Taxonomy" id="670483"/>
    <lineage>
        <taxon>Eukaryota</taxon>
        <taxon>Fungi</taxon>
        <taxon>Dikarya</taxon>
        <taxon>Basidiomycota</taxon>
        <taxon>Agaricomycotina</taxon>
        <taxon>Agaricomycetes</taxon>
        <taxon>Gloeophyllales</taxon>
        <taxon>Gloeophyllaceae</taxon>
        <taxon>Gloeophyllum</taxon>
    </lineage>
</organism>
<keyword evidence="1 11" id="KW-0813">Transport</keyword>